<evidence type="ECO:0000313" key="2">
    <source>
        <dbReference type="EMBL" id="GGM72935.1"/>
    </source>
</evidence>
<keyword evidence="1" id="KW-0472">Membrane</keyword>
<sequence length="309" mass="32372">MDTRRDDRAVSEIIGTILVIAIAVSVATSVLAWYLPTQAASNDYRYQGALVQSFLSMDSGVAGGLVEGEQLSFPVAQGIAGIPPFSGPEPTSISILNSSPVESVSLSILVDFTYLSNSTSSHAYLNLSIAGSGSLASGYYTDGAQPLFVYLEDTSVVLDYIGGSVYCRGVSPVSASSSNLSVSMISYVGRDTAYSSDTESDVVMTVENTTQLSLESGSITTIDGTAVEIGRIDMLSLNYTITSPAASALNSMMQQYFNSTAFQDSSASWHLGALATVTLSGDTIHIEGISGSLLKGLQFRASTLYVVSL</sequence>
<dbReference type="RefSeq" id="WP_188680642.1">
    <property type="nucleotide sequence ID" value="NZ_BMNY01000001.1"/>
</dbReference>
<keyword evidence="3" id="KW-1185">Reference proteome</keyword>
<organism evidence="2 3">
    <name type="scientific">Thermogymnomonas acidicola</name>
    <dbReference type="NCBI Taxonomy" id="399579"/>
    <lineage>
        <taxon>Archaea</taxon>
        <taxon>Methanobacteriati</taxon>
        <taxon>Thermoplasmatota</taxon>
        <taxon>Thermoplasmata</taxon>
        <taxon>Thermoplasmatales</taxon>
        <taxon>Thermogymnomonas</taxon>
    </lineage>
</organism>
<reference evidence="2" key="2">
    <citation type="submission" date="2022-09" db="EMBL/GenBank/DDBJ databases">
        <authorList>
            <person name="Sun Q."/>
            <person name="Ohkuma M."/>
        </authorList>
    </citation>
    <scope>NUCLEOTIDE SEQUENCE</scope>
    <source>
        <strain evidence="2">JCM 13583</strain>
    </source>
</reference>
<dbReference type="Proteomes" id="UP000632195">
    <property type="component" value="Unassembled WGS sequence"/>
</dbReference>
<evidence type="ECO:0000313" key="3">
    <source>
        <dbReference type="Proteomes" id="UP000632195"/>
    </source>
</evidence>
<dbReference type="NCBIfam" id="TIGR02537">
    <property type="entry name" value="arch_flag_Nterm"/>
    <property type="match status" value="1"/>
</dbReference>
<keyword evidence="1" id="KW-1133">Transmembrane helix</keyword>
<dbReference type="AlphaFoldDB" id="A0AA37BRC6"/>
<name>A0AA37BRC6_9ARCH</name>
<feature type="transmembrane region" description="Helical" evidence="1">
    <location>
        <begin position="12"/>
        <end position="35"/>
    </location>
</feature>
<keyword evidence="1" id="KW-0812">Transmembrane</keyword>
<protein>
    <submittedName>
        <fullName evidence="2">Uncharacterized protein</fullName>
    </submittedName>
</protein>
<accession>A0AA37BRC6</accession>
<comment type="caution">
    <text evidence="2">The sequence shown here is derived from an EMBL/GenBank/DDBJ whole genome shotgun (WGS) entry which is preliminary data.</text>
</comment>
<gene>
    <name evidence="2" type="ORF">GCM10007108_08800</name>
</gene>
<proteinExistence type="predicted"/>
<reference evidence="2" key="1">
    <citation type="journal article" date="2014" name="Int. J. Syst. Evol. Microbiol.">
        <title>Complete genome sequence of Corynebacterium casei LMG S-19264T (=DSM 44701T), isolated from a smear-ripened cheese.</title>
        <authorList>
            <consortium name="US DOE Joint Genome Institute (JGI-PGF)"/>
            <person name="Walter F."/>
            <person name="Albersmeier A."/>
            <person name="Kalinowski J."/>
            <person name="Ruckert C."/>
        </authorList>
    </citation>
    <scope>NUCLEOTIDE SEQUENCE</scope>
    <source>
        <strain evidence="2">JCM 13583</strain>
    </source>
</reference>
<dbReference type="EMBL" id="BMNY01000001">
    <property type="protein sequence ID" value="GGM72935.1"/>
    <property type="molecule type" value="Genomic_DNA"/>
</dbReference>
<dbReference type="InterPro" id="IPR013373">
    <property type="entry name" value="Flagellin/pilin_N_arc"/>
</dbReference>
<evidence type="ECO:0000256" key="1">
    <source>
        <dbReference type="SAM" id="Phobius"/>
    </source>
</evidence>